<sequence>MVSSMTGYGRGESNDESRSFLIEIKSVNHRYNDIIIRMPKKLSAFEERIRKLIKDSVKRGRVEVYITLDEAKDDDIIIKPNLNIMQQYYNSLVEIKDNLQLKDDIKLSHLIGFQDIFNIENKEAQEDVIWESLSIALNQAISSLVAMRKAEGEKLAEDIRLRRKKIREKVKEIELRIPIIIKEYRDKLFERIRELTEDTVEIDEDRIALEVSIYADKSNITEEIVRLYSHIDQLDIILNESGAIGRKLDFLIQEMNREINTIGSKSSDINISRIVIEIKSELEKIREQVQNIE</sequence>
<evidence type="ECO:0000259" key="7">
    <source>
        <dbReference type="Pfam" id="PF08340"/>
    </source>
</evidence>
<feature type="domain" description="Endoribonuclease YicC-like N-terminal" evidence="6">
    <location>
        <begin position="2"/>
        <end position="156"/>
    </location>
</feature>
<dbReference type="InterPro" id="IPR013551">
    <property type="entry name" value="YicC-like_C"/>
</dbReference>
<dbReference type="InterPro" id="IPR013527">
    <property type="entry name" value="YicC-like_N"/>
</dbReference>
<keyword evidence="3" id="KW-0255">Endonuclease</keyword>
<keyword evidence="9" id="KW-1185">Reference proteome</keyword>
<name>A0A1M6NGT1_PARC5</name>
<keyword evidence="4" id="KW-0378">Hydrolase</keyword>
<dbReference type="GO" id="GO:0016787">
    <property type="term" value="F:hydrolase activity"/>
    <property type="evidence" value="ECO:0007669"/>
    <property type="project" value="UniProtKB-KW"/>
</dbReference>
<evidence type="ECO:0000256" key="2">
    <source>
        <dbReference type="ARBA" id="ARBA00022722"/>
    </source>
</evidence>
<accession>A0A1M6NGT1</accession>
<evidence type="ECO:0000313" key="8">
    <source>
        <dbReference type="EMBL" id="SHJ94915.1"/>
    </source>
</evidence>
<evidence type="ECO:0000256" key="1">
    <source>
        <dbReference type="ARBA" id="ARBA00001968"/>
    </source>
</evidence>
<dbReference type="PANTHER" id="PTHR30636:SF3">
    <property type="entry name" value="UPF0701 PROTEIN YICC"/>
    <property type="match status" value="1"/>
</dbReference>
<organism evidence="8 9">
    <name type="scientific">Paramaledivibacter caminithermalis (strain DSM 15212 / CIP 107654 / DViRD3)</name>
    <name type="common">Clostridium caminithermale</name>
    <dbReference type="NCBI Taxonomy" id="1121301"/>
    <lineage>
        <taxon>Bacteria</taxon>
        <taxon>Bacillati</taxon>
        <taxon>Bacillota</taxon>
        <taxon>Clostridia</taxon>
        <taxon>Peptostreptococcales</taxon>
        <taxon>Caminicellaceae</taxon>
        <taxon>Paramaledivibacter</taxon>
    </lineage>
</organism>
<dbReference type="Pfam" id="PF08340">
    <property type="entry name" value="YicC-like_C"/>
    <property type="match status" value="1"/>
</dbReference>
<protein>
    <submittedName>
        <fullName evidence="8">TIGR00255 family protein</fullName>
    </submittedName>
</protein>
<dbReference type="OrthoDB" id="9771229at2"/>
<dbReference type="STRING" id="1121301.SAMN02745912_01712"/>
<evidence type="ECO:0000259" key="6">
    <source>
        <dbReference type="Pfam" id="PF03755"/>
    </source>
</evidence>
<proteinExistence type="inferred from homology"/>
<dbReference type="NCBIfam" id="TIGR00255">
    <property type="entry name" value="YicC/YloC family endoribonuclease"/>
    <property type="match status" value="1"/>
</dbReference>
<dbReference type="Proteomes" id="UP000184465">
    <property type="component" value="Unassembled WGS sequence"/>
</dbReference>
<gene>
    <name evidence="8" type="ORF">SAMN02745912_01712</name>
</gene>
<comment type="cofactor">
    <cofactor evidence="1">
        <name>a divalent metal cation</name>
        <dbReference type="ChEBI" id="CHEBI:60240"/>
    </cofactor>
</comment>
<dbReference type="AlphaFoldDB" id="A0A1M6NGT1"/>
<evidence type="ECO:0000256" key="5">
    <source>
        <dbReference type="ARBA" id="ARBA00035648"/>
    </source>
</evidence>
<dbReference type="EMBL" id="FRAG01000017">
    <property type="protein sequence ID" value="SHJ94915.1"/>
    <property type="molecule type" value="Genomic_DNA"/>
</dbReference>
<evidence type="ECO:0000256" key="3">
    <source>
        <dbReference type="ARBA" id="ARBA00022759"/>
    </source>
</evidence>
<feature type="domain" description="Endoribonuclease YicC-like C-terminal" evidence="7">
    <location>
        <begin position="176"/>
        <end position="293"/>
    </location>
</feature>
<dbReference type="GO" id="GO:0004521">
    <property type="term" value="F:RNA endonuclease activity"/>
    <property type="evidence" value="ECO:0007669"/>
    <property type="project" value="InterPro"/>
</dbReference>
<dbReference type="InterPro" id="IPR005229">
    <property type="entry name" value="YicC/YloC-like"/>
</dbReference>
<evidence type="ECO:0000256" key="4">
    <source>
        <dbReference type="ARBA" id="ARBA00022801"/>
    </source>
</evidence>
<reference evidence="8 9" key="1">
    <citation type="submission" date="2016-11" db="EMBL/GenBank/DDBJ databases">
        <authorList>
            <person name="Jaros S."/>
            <person name="Januszkiewicz K."/>
            <person name="Wedrychowicz H."/>
        </authorList>
    </citation>
    <scope>NUCLEOTIDE SEQUENCE [LARGE SCALE GENOMIC DNA]</scope>
    <source>
        <strain evidence="8 9">DSM 15212</strain>
    </source>
</reference>
<keyword evidence="2" id="KW-0540">Nuclease</keyword>
<dbReference type="PANTHER" id="PTHR30636">
    <property type="entry name" value="UPF0701 PROTEIN YICC"/>
    <property type="match status" value="1"/>
</dbReference>
<dbReference type="Pfam" id="PF03755">
    <property type="entry name" value="YicC-like_N"/>
    <property type="match status" value="1"/>
</dbReference>
<comment type="similarity">
    <text evidence="5">Belongs to the YicC/YloC family.</text>
</comment>
<evidence type="ECO:0000313" key="9">
    <source>
        <dbReference type="Proteomes" id="UP000184465"/>
    </source>
</evidence>